<dbReference type="Proteomes" id="UP000326678">
    <property type="component" value="Chromosome Gxm1"/>
</dbReference>
<reference evidence="1 2" key="1">
    <citation type="submission" date="2019-10" db="EMBL/GenBank/DDBJ databases">
        <title>Genomic and transcriptomic insights into the perfect genentic adaptation of a filamentous nitrogen-fixing cyanobacterium to rice fields.</title>
        <authorList>
            <person name="Chen Z."/>
        </authorList>
    </citation>
    <scope>NUCLEOTIDE SEQUENCE [LARGE SCALE GENOMIC DNA]</scope>
    <source>
        <strain evidence="1">CCNUC1</strain>
    </source>
</reference>
<gene>
    <name evidence="1" type="ORF">GXM_04579</name>
</gene>
<organism evidence="1 2">
    <name type="scientific">Nostoc sphaeroides CCNUC1</name>
    <dbReference type="NCBI Taxonomy" id="2653204"/>
    <lineage>
        <taxon>Bacteria</taxon>
        <taxon>Bacillati</taxon>
        <taxon>Cyanobacteriota</taxon>
        <taxon>Cyanophyceae</taxon>
        <taxon>Nostocales</taxon>
        <taxon>Nostocaceae</taxon>
        <taxon>Nostoc</taxon>
    </lineage>
</organism>
<accession>A0A5P8W2Z2</accession>
<keyword evidence="2" id="KW-1185">Reference proteome</keyword>
<dbReference type="EMBL" id="CP045226">
    <property type="protein sequence ID" value="QFS47098.1"/>
    <property type="molecule type" value="Genomic_DNA"/>
</dbReference>
<protein>
    <submittedName>
        <fullName evidence="1">Uncharacterized protein</fullName>
    </submittedName>
</protein>
<sequence>MIAPSPPFPTNLDKIAMVLLNPKSDEKRSPLSPSFSSTS</sequence>
<dbReference type="AlphaFoldDB" id="A0A5P8W2Z2"/>
<dbReference type="KEGG" id="nsh:GXM_04579"/>
<evidence type="ECO:0000313" key="2">
    <source>
        <dbReference type="Proteomes" id="UP000326678"/>
    </source>
</evidence>
<name>A0A5P8W2Z2_9NOSO</name>
<evidence type="ECO:0000313" key="1">
    <source>
        <dbReference type="EMBL" id="QFS47098.1"/>
    </source>
</evidence>
<proteinExistence type="predicted"/>